<evidence type="ECO:0000313" key="17">
    <source>
        <dbReference type="EMBL" id="MBB6050372.1"/>
    </source>
</evidence>
<dbReference type="GO" id="GO:0009236">
    <property type="term" value="P:cobalamin biosynthetic process"/>
    <property type="evidence" value="ECO:0007669"/>
    <property type="project" value="UniProtKB-UniRule"/>
</dbReference>
<sequence length="179" mass="19189">MKLYTRTGDTGETGLYGGARVRKDSLRVDAYGSVDEANAALGVAATLGETARLQGLQADLFVVGGDLATPLERSVPRITPEDTERLEHEIDTLEAGLPALQNFILPGGAPLAAALHLARTLVRRAERAVVTLCDAEPGQVNPETLRYLNRLSDLLFALARAANQSAGQADIPWKRTTRD</sequence>
<dbReference type="GO" id="GO:0008817">
    <property type="term" value="F:corrinoid adenosyltransferase activity"/>
    <property type="evidence" value="ECO:0007669"/>
    <property type="project" value="UniProtKB-UniRule"/>
</dbReference>
<dbReference type="InterPro" id="IPR036451">
    <property type="entry name" value="CblAdoTrfase-like_sf"/>
</dbReference>
<protein>
    <recommendedName>
        <fullName evidence="5 15">Corrinoid adenosyltransferase</fullName>
        <ecNumber evidence="4 15">2.5.1.17</ecNumber>
    </recommendedName>
    <alternativeName>
        <fullName evidence="10 15">Cob(II)alamin adenosyltransferase</fullName>
    </alternativeName>
    <alternativeName>
        <fullName evidence="12 15">Cob(II)yrinic acid a,c-diamide adenosyltransferase</fullName>
    </alternativeName>
    <alternativeName>
        <fullName evidence="11 15">Cobinamide/cobalamin adenosyltransferase</fullName>
    </alternativeName>
</protein>
<accession>A0A7W9W788</accession>
<comment type="catalytic activity">
    <reaction evidence="14 15">
        <text>2 cob(II)alamin + reduced [electron-transfer flavoprotein] + 2 ATP = 2 adenosylcob(III)alamin + 2 triphosphate + oxidized [electron-transfer flavoprotein] + 3 H(+)</text>
        <dbReference type="Rhea" id="RHEA:28671"/>
        <dbReference type="Rhea" id="RHEA-COMP:10685"/>
        <dbReference type="Rhea" id="RHEA-COMP:10686"/>
        <dbReference type="ChEBI" id="CHEBI:15378"/>
        <dbReference type="ChEBI" id="CHEBI:16304"/>
        <dbReference type="ChEBI" id="CHEBI:18036"/>
        <dbReference type="ChEBI" id="CHEBI:18408"/>
        <dbReference type="ChEBI" id="CHEBI:30616"/>
        <dbReference type="ChEBI" id="CHEBI:57692"/>
        <dbReference type="ChEBI" id="CHEBI:58307"/>
        <dbReference type="EC" id="2.5.1.17"/>
    </reaction>
</comment>
<evidence type="ECO:0000256" key="5">
    <source>
        <dbReference type="ARBA" id="ARBA00020963"/>
    </source>
</evidence>
<dbReference type="EC" id="2.5.1.17" evidence="4 15"/>
<comment type="caution">
    <text evidence="17">The sequence shown here is derived from an EMBL/GenBank/DDBJ whole genome shotgun (WGS) entry which is preliminary data.</text>
</comment>
<organism evidence="17 18">
    <name type="scientific">Armatimonas rosea</name>
    <dbReference type="NCBI Taxonomy" id="685828"/>
    <lineage>
        <taxon>Bacteria</taxon>
        <taxon>Bacillati</taxon>
        <taxon>Armatimonadota</taxon>
        <taxon>Armatimonadia</taxon>
        <taxon>Armatimonadales</taxon>
        <taxon>Armatimonadaceae</taxon>
        <taxon>Armatimonas</taxon>
    </lineage>
</organism>
<dbReference type="UniPathway" id="UPA00148">
    <property type="reaction ID" value="UER00233"/>
</dbReference>
<dbReference type="RefSeq" id="WP_184195208.1">
    <property type="nucleotide sequence ID" value="NZ_JACHGW010000002.1"/>
</dbReference>
<comment type="similarity">
    <text evidence="2 15">Belongs to the Cob(I)alamin adenosyltransferase family.</text>
</comment>
<evidence type="ECO:0000256" key="4">
    <source>
        <dbReference type="ARBA" id="ARBA00012454"/>
    </source>
</evidence>
<evidence type="ECO:0000256" key="13">
    <source>
        <dbReference type="ARBA" id="ARBA00048555"/>
    </source>
</evidence>
<keyword evidence="7 15" id="KW-0808">Transferase</keyword>
<keyword evidence="9 15" id="KW-0067">ATP-binding</keyword>
<evidence type="ECO:0000256" key="8">
    <source>
        <dbReference type="ARBA" id="ARBA00022741"/>
    </source>
</evidence>
<comment type="catalytic activity">
    <reaction evidence="13 15">
        <text>2 cob(II)yrinate a,c diamide + reduced [electron-transfer flavoprotein] + 2 ATP = 2 adenosylcob(III)yrinate a,c-diamide + 2 triphosphate + oxidized [electron-transfer flavoprotein] + 3 H(+)</text>
        <dbReference type="Rhea" id="RHEA:11528"/>
        <dbReference type="Rhea" id="RHEA-COMP:10685"/>
        <dbReference type="Rhea" id="RHEA-COMP:10686"/>
        <dbReference type="ChEBI" id="CHEBI:15378"/>
        <dbReference type="ChEBI" id="CHEBI:18036"/>
        <dbReference type="ChEBI" id="CHEBI:30616"/>
        <dbReference type="ChEBI" id="CHEBI:57692"/>
        <dbReference type="ChEBI" id="CHEBI:58307"/>
        <dbReference type="ChEBI" id="CHEBI:58503"/>
        <dbReference type="ChEBI" id="CHEBI:58537"/>
        <dbReference type="EC" id="2.5.1.17"/>
    </reaction>
</comment>
<evidence type="ECO:0000259" key="16">
    <source>
        <dbReference type="Pfam" id="PF01923"/>
    </source>
</evidence>
<dbReference type="FunFam" id="1.20.1200.10:FF:000001">
    <property type="entry name" value="Cob(I)yrinic acid a,c-diamide adenosyltransferase"/>
    <property type="match status" value="1"/>
</dbReference>
<evidence type="ECO:0000256" key="10">
    <source>
        <dbReference type="ARBA" id="ARBA00031529"/>
    </source>
</evidence>
<evidence type="ECO:0000256" key="11">
    <source>
        <dbReference type="ARBA" id="ARBA00033334"/>
    </source>
</evidence>
<dbReference type="PANTHER" id="PTHR12213:SF0">
    <property type="entry name" value="CORRINOID ADENOSYLTRANSFERASE MMAB"/>
    <property type="match status" value="1"/>
</dbReference>
<reference evidence="17 18" key="1">
    <citation type="submission" date="2020-08" db="EMBL/GenBank/DDBJ databases">
        <title>Genomic Encyclopedia of Type Strains, Phase IV (KMG-IV): sequencing the most valuable type-strain genomes for metagenomic binning, comparative biology and taxonomic classification.</title>
        <authorList>
            <person name="Goeker M."/>
        </authorList>
    </citation>
    <scope>NUCLEOTIDE SEQUENCE [LARGE SCALE GENOMIC DNA]</scope>
    <source>
        <strain evidence="17 18">DSM 23562</strain>
    </source>
</reference>
<dbReference type="AlphaFoldDB" id="A0A7W9W788"/>
<dbReference type="GO" id="GO:0005524">
    <property type="term" value="F:ATP binding"/>
    <property type="evidence" value="ECO:0007669"/>
    <property type="project" value="UniProtKB-UniRule"/>
</dbReference>
<keyword evidence="8 15" id="KW-0547">Nucleotide-binding</keyword>
<dbReference type="InterPro" id="IPR016030">
    <property type="entry name" value="CblAdoTrfase-like"/>
</dbReference>
<dbReference type="NCBIfam" id="TIGR00636">
    <property type="entry name" value="PduO_Nterm"/>
    <property type="match status" value="1"/>
</dbReference>
<gene>
    <name evidence="17" type="ORF">HNQ39_002163</name>
</gene>
<dbReference type="EMBL" id="JACHGW010000002">
    <property type="protein sequence ID" value="MBB6050372.1"/>
    <property type="molecule type" value="Genomic_DNA"/>
</dbReference>
<dbReference type="Pfam" id="PF01923">
    <property type="entry name" value="Cob_adeno_trans"/>
    <property type="match status" value="1"/>
</dbReference>
<evidence type="ECO:0000256" key="12">
    <source>
        <dbReference type="ARBA" id="ARBA00033354"/>
    </source>
</evidence>
<keyword evidence="6 15" id="KW-0169">Cobalamin biosynthesis</keyword>
<evidence type="ECO:0000256" key="7">
    <source>
        <dbReference type="ARBA" id="ARBA00022679"/>
    </source>
</evidence>
<comment type="subunit">
    <text evidence="3">Homotrimer.</text>
</comment>
<evidence type="ECO:0000256" key="3">
    <source>
        <dbReference type="ARBA" id="ARBA00011233"/>
    </source>
</evidence>
<evidence type="ECO:0000256" key="1">
    <source>
        <dbReference type="ARBA" id="ARBA00005121"/>
    </source>
</evidence>
<evidence type="ECO:0000256" key="6">
    <source>
        <dbReference type="ARBA" id="ARBA00022573"/>
    </source>
</evidence>
<dbReference type="InterPro" id="IPR029499">
    <property type="entry name" value="PduO-typ"/>
</dbReference>
<dbReference type="PANTHER" id="PTHR12213">
    <property type="entry name" value="CORRINOID ADENOSYLTRANSFERASE"/>
    <property type="match status" value="1"/>
</dbReference>
<dbReference type="SUPFAM" id="SSF89028">
    <property type="entry name" value="Cobalamin adenosyltransferase-like"/>
    <property type="match status" value="1"/>
</dbReference>
<dbReference type="Proteomes" id="UP000520814">
    <property type="component" value="Unassembled WGS sequence"/>
</dbReference>
<dbReference type="Gene3D" id="1.20.1200.10">
    <property type="entry name" value="Cobalamin adenosyltransferase-like"/>
    <property type="match status" value="1"/>
</dbReference>
<keyword evidence="18" id="KW-1185">Reference proteome</keyword>
<evidence type="ECO:0000256" key="2">
    <source>
        <dbReference type="ARBA" id="ARBA00007487"/>
    </source>
</evidence>
<evidence type="ECO:0000256" key="9">
    <source>
        <dbReference type="ARBA" id="ARBA00022840"/>
    </source>
</evidence>
<evidence type="ECO:0000313" key="18">
    <source>
        <dbReference type="Proteomes" id="UP000520814"/>
    </source>
</evidence>
<feature type="domain" description="Cobalamin adenosyltransferase-like" evidence="16">
    <location>
        <begin position="3"/>
        <end position="161"/>
    </location>
</feature>
<proteinExistence type="inferred from homology"/>
<evidence type="ECO:0000256" key="14">
    <source>
        <dbReference type="ARBA" id="ARBA00048692"/>
    </source>
</evidence>
<name>A0A7W9W788_ARMRO</name>
<comment type="pathway">
    <text evidence="1 15">Cofactor biosynthesis; adenosylcobalamin biosynthesis; adenosylcobalamin from cob(II)yrinate a,c-diamide: step 2/7.</text>
</comment>
<evidence type="ECO:0000256" key="15">
    <source>
        <dbReference type="RuleBase" id="RU366026"/>
    </source>
</evidence>